<feature type="domain" description="Fe2OG dioxygenase" evidence="8">
    <location>
        <begin position="165"/>
        <end position="263"/>
    </location>
</feature>
<keyword evidence="3" id="KW-0223">Dioxygenase</keyword>
<reference evidence="9" key="1">
    <citation type="submission" date="2018-02" db="EMBL/GenBank/DDBJ databases">
        <authorList>
            <person name="Cohen D.B."/>
            <person name="Kent A.D."/>
        </authorList>
    </citation>
    <scope>NUCLEOTIDE SEQUENCE</scope>
</reference>
<evidence type="ECO:0000256" key="6">
    <source>
        <dbReference type="ARBA" id="ARBA00057022"/>
    </source>
</evidence>
<dbReference type="EMBL" id="OIVN01005168">
    <property type="protein sequence ID" value="SPD21206.1"/>
    <property type="molecule type" value="Genomic_DNA"/>
</dbReference>
<evidence type="ECO:0000256" key="7">
    <source>
        <dbReference type="RuleBase" id="RU003682"/>
    </source>
</evidence>
<protein>
    <recommendedName>
        <fullName evidence="8">Fe2OG dioxygenase domain-containing protein</fullName>
    </recommendedName>
</protein>
<sequence length="312" mass="35457">MGSELQPKLPVLDFSNENLKPGTSSWLSKSKEVRQALEDYGCFVVLYDKVPSDLRNDVFGALEELFDLPTEIKLKNKYEKPLNGYVGQIPKLPLHESMGIENATSLEGTQTFTNLMWPSGNDRFCARVHWYAKLAAELDQMVTRMIYESYGVEKYYDSYIESTTYLLRVLKNRAPHGNEPNLGFVTHTDKSFTTILHQNQIDGLEVELKDGEWITVEYSPSSFVVMAGDALMAWSNDRILSPSHRVVMSGNEARYSLGLFSFSDGIVKVPEELVDDEHPLLYKPFDHLGLLHFFRTDEGYKSKCPIKAFCGV</sequence>
<dbReference type="SUPFAM" id="SSF51197">
    <property type="entry name" value="Clavaminate synthase-like"/>
    <property type="match status" value="1"/>
</dbReference>
<dbReference type="GO" id="GO:0046872">
    <property type="term" value="F:metal ion binding"/>
    <property type="evidence" value="ECO:0007669"/>
    <property type="project" value="UniProtKB-KW"/>
</dbReference>
<gene>
    <name evidence="9" type="ORF">FSB_LOCUS49088</name>
</gene>
<dbReference type="FunFam" id="2.60.120.330:FF:000022">
    <property type="entry name" value="Probable 2-oxoglutarate-dependent dioxygenase AOP1.2"/>
    <property type="match status" value="1"/>
</dbReference>
<dbReference type="Pfam" id="PF03171">
    <property type="entry name" value="2OG-FeII_Oxy"/>
    <property type="match status" value="1"/>
</dbReference>
<evidence type="ECO:0000313" key="9">
    <source>
        <dbReference type="EMBL" id="SPD21206.1"/>
    </source>
</evidence>
<evidence type="ECO:0000256" key="2">
    <source>
        <dbReference type="ARBA" id="ARBA00022723"/>
    </source>
</evidence>
<name>A0A2N9I584_FAGSY</name>
<keyword evidence="5 7" id="KW-0408">Iron</keyword>
<dbReference type="InterPro" id="IPR026992">
    <property type="entry name" value="DIOX_N"/>
</dbReference>
<dbReference type="AlphaFoldDB" id="A0A2N9I584"/>
<comment type="function">
    <text evidence="6">Probable 2-oxoglutarate-dependent dioxygenase that may be involved in glucosinolates biosynthesis. May play a role in the production of aliphatic glucosinolates.</text>
</comment>
<proteinExistence type="inferred from homology"/>
<accession>A0A2N9I584</accession>
<evidence type="ECO:0000256" key="3">
    <source>
        <dbReference type="ARBA" id="ARBA00022964"/>
    </source>
</evidence>
<evidence type="ECO:0000256" key="1">
    <source>
        <dbReference type="ARBA" id="ARBA00008056"/>
    </source>
</evidence>
<evidence type="ECO:0000259" key="8">
    <source>
        <dbReference type="PROSITE" id="PS51471"/>
    </source>
</evidence>
<dbReference type="InterPro" id="IPR050231">
    <property type="entry name" value="Iron_ascorbate_oxido_reductase"/>
</dbReference>
<evidence type="ECO:0000256" key="4">
    <source>
        <dbReference type="ARBA" id="ARBA00023002"/>
    </source>
</evidence>
<comment type="similarity">
    <text evidence="1 7">Belongs to the iron/ascorbate-dependent oxidoreductase family.</text>
</comment>
<dbReference type="InterPro" id="IPR027443">
    <property type="entry name" value="IPNS-like_sf"/>
</dbReference>
<dbReference type="InterPro" id="IPR044861">
    <property type="entry name" value="IPNS-like_FE2OG_OXY"/>
</dbReference>
<dbReference type="PANTHER" id="PTHR47990">
    <property type="entry name" value="2-OXOGLUTARATE (2OG) AND FE(II)-DEPENDENT OXYGENASE SUPERFAMILY PROTEIN-RELATED"/>
    <property type="match status" value="1"/>
</dbReference>
<dbReference type="Pfam" id="PF14226">
    <property type="entry name" value="DIOX_N"/>
    <property type="match status" value="1"/>
</dbReference>
<keyword evidence="4 7" id="KW-0560">Oxidoreductase</keyword>
<dbReference type="Gene3D" id="2.60.120.330">
    <property type="entry name" value="B-lactam Antibiotic, Isopenicillin N Synthase, Chain"/>
    <property type="match status" value="1"/>
</dbReference>
<evidence type="ECO:0000256" key="5">
    <source>
        <dbReference type="ARBA" id="ARBA00023004"/>
    </source>
</evidence>
<dbReference type="PROSITE" id="PS51471">
    <property type="entry name" value="FE2OG_OXY"/>
    <property type="match status" value="1"/>
</dbReference>
<keyword evidence="2 7" id="KW-0479">Metal-binding</keyword>
<organism evidence="9">
    <name type="scientific">Fagus sylvatica</name>
    <name type="common">Beechnut</name>
    <dbReference type="NCBI Taxonomy" id="28930"/>
    <lineage>
        <taxon>Eukaryota</taxon>
        <taxon>Viridiplantae</taxon>
        <taxon>Streptophyta</taxon>
        <taxon>Embryophyta</taxon>
        <taxon>Tracheophyta</taxon>
        <taxon>Spermatophyta</taxon>
        <taxon>Magnoliopsida</taxon>
        <taxon>eudicotyledons</taxon>
        <taxon>Gunneridae</taxon>
        <taxon>Pentapetalae</taxon>
        <taxon>rosids</taxon>
        <taxon>fabids</taxon>
        <taxon>Fagales</taxon>
        <taxon>Fagaceae</taxon>
        <taxon>Fagus</taxon>
    </lineage>
</organism>
<dbReference type="GO" id="GO:0051213">
    <property type="term" value="F:dioxygenase activity"/>
    <property type="evidence" value="ECO:0007669"/>
    <property type="project" value="UniProtKB-KW"/>
</dbReference>
<dbReference type="InterPro" id="IPR005123">
    <property type="entry name" value="Oxoglu/Fe-dep_dioxygenase_dom"/>
</dbReference>